<gene>
    <name evidence="1" type="primary">pilW</name>
    <name evidence="1" type="ORF">GCM10007053_27300</name>
</gene>
<dbReference type="InterPro" id="IPR012902">
    <property type="entry name" value="N_methyl_site"/>
</dbReference>
<reference evidence="1" key="1">
    <citation type="journal article" date="2014" name="Int. J. Syst. Evol. Microbiol.">
        <title>Complete genome sequence of Corynebacterium casei LMG S-19264T (=DSM 44701T), isolated from a smear-ripened cheese.</title>
        <authorList>
            <consortium name="US DOE Joint Genome Institute (JGI-PGF)"/>
            <person name="Walter F."/>
            <person name="Albersmeier A."/>
            <person name="Kalinowski J."/>
            <person name="Ruckert C."/>
        </authorList>
    </citation>
    <scope>NUCLEOTIDE SEQUENCE</scope>
    <source>
        <strain evidence="1">KCTC 23430</strain>
    </source>
</reference>
<dbReference type="InterPro" id="IPR032092">
    <property type="entry name" value="PilW"/>
</dbReference>
<dbReference type="PROSITE" id="PS00409">
    <property type="entry name" value="PROKAR_NTER_METHYL"/>
    <property type="match status" value="1"/>
</dbReference>
<evidence type="ECO:0000313" key="1">
    <source>
        <dbReference type="EMBL" id="GHD37803.1"/>
    </source>
</evidence>
<organism evidence="1 2">
    <name type="scientific">Parahalioglobus pacificus</name>
    <dbReference type="NCBI Taxonomy" id="930806"/>
    <lineage>
        <taxon>Bacteria</taxon>
        <taxon>Pseudomonadati</taxon>
        <taxon>Pseudomonadota</taxon>
        <taxon>Gammaproteobacteria</taxon>
        <taxon>Cellvibrionales</taxon>
        <taxon>Halieaceae</taxon>
        <taxon>Parahalioglobus</taxon>
    </lineage>
</organism>
<dbReference type="EMBL" id="BMYM01000003">
    <property type="protein sequence ID" value="GHD37803.1"/>
    <property type="molecule type" value="Genomic_DNA"/>
</dbReference>
<dbReference type="Pfam" id="PF07963">
    <property type="entry name" value="N_methyl"/>
    <property type="match status" value="1"/>
</dbReference>
<dbReference type="AlphaFoldDB" id="A0A918XMV7"/>
<keyword evidence="2" id="KW-1185">Reference proteome</keyword>
<dbReference type="RefSeq" id="WP_189478604.1">
    <property type="nucleotide sequence ID" value="NZ_BMYM01000003.1"/>
</dbReference>
<reference evidence="1" key="2">
    <citation type="submission" date="2020-09" db="EMBL/GenBank/DDBJ databases">
        <authorList>
            <person name="Sun Q."/>
            <person name="Kim S."/>
        </authorList>
    </citation>
    <scope>NUCLEOTIDE SEQUENCE</scope>
    <source>
        <strain evidence="1">KCTC 23430</strain>
    </source>
</reference>
<protein>
    <submittedName>
        <fullName evidence="1">Type IV minor pilin protein PilW</fullName>
    </submittedName>
</protein>
<name>A0A918XMV7_9GAMM</name>
<dbReference type="Proteomes" id="UP000644693">
    <property type="component" value="Unassembled WGS sequence"/>
</dbReference>
<dbReference type="NCBIfam" id="TIGR02532">
    <property type="entry name" value="IV_pilin_GFxxxE"/>
    <property type="match status" value="1"/>
</dbReference>
<dbReference type="GO" id="GO:0043683">
    <property type="term" value="P:type IV pilus assembly"/>
    <property type="evidence" value="ECO:0007669"/>
    <property type="project" value="InterPro"/>
</dbReference>
<dbReference type="Pfam" id="PF16074">
    <property type="entry name" value="PilW"/>
    <property type="match status" value="1"/>
</dbReference>
<sequence>MMLQRMSGIRNQRGLSLLELMVALALGAFLMLGLVNMFIASRASAQVETALARLQENGRFAVDLVSQDILRSSYTGCNSVRGTVTVLANNAAFEGLRGYERKSAWAPDPNAPAISTLLNTAREGSDVVNLQAGVSLGRDLLTADVDSTDTSFAVSDNPNGVIQQNDLVILSGCLTAHLLRVTNTPATSGATAVAYTTAGNSSSSVEPGYRYTANTEVMTFENVVWYIGDTGRDRNGYDVWALYRLDLGNGSNDEMIEGVEYMQVLYGERTSIGASGTTRFVNAESVSDWEDIVSVRVSMLLQSYESIRSEDDTTDYVMLDELVGPSGTYSHSGGRALRKTFSTTLALRNTPYDL</sequence>
<accession>A0A918XMV7</accession>
<proteinExistence type="predicted"/>
<evidence type="ECO:0000313" key="2">
    <source>
        <dbReference type="Proteomes" id="UP000644693"/>
    </source>
</evidence>
<comment type="caution">
    <text evidence="1">The sequence shown here is derived from an EMBL/GenBank/DDBJ whole genome shotgun (WGS) entry which is preliminary data.</text>
</comment>